<dbReference type="RefSeq" id="WP_153122026.1">
    <property type="nucleotide sequence ID" value="NZ_VZCB01000014.1"/>
</dbReference>
<evidence type="ECO:0000313" key="2">
    <source>
        <dbReference type="EMBL" id="MQN79708.1"/>
    </source>
</evidence>
<dbReference type="SUPFAM" id="SSF56219">
    <property type="entry name" value="DNase I-like"/>
    <property type="match status" value="1"/>
</dbReference>
<evidence type="ECO:0000313" key="3">
    <source>
        <dbReference type="Proteomes" id="UP000480425"/>
    </source>
</evidence>
<protein>
    <submittedName>
        <fullName evidence="2">Endonuclease</fullName>
    </submittedName>
</protein>
<accession>A0A6G1TYR4</accession>
<comment type="caution">
    <text evidence="2">The sequence shown here is derived from an EMBL/GenBank/DDBJ whole genome shotgun (WGS) entry which is preliminary data.</text>
</comment>
<dbReference type="GO" id="GO:0004519">
    <property type="term" value="F:endonuclease activity"/>
    <property type="evidence" value="ECO:0007669"/>
    <property type="project" value="UniProtKB-KW"/>
</dbReference>
<dbReference type="OrthoDB" id="9802724at2"/>
<feature type="domain" description="Endonuclease/exonuclease/phosphatase" evidence="1">
    <location>
        <begin position="16"/>
        <end position="332"/>
    </location>
</feature>
<organism evidence="2 3">
    <name type="scientific">Segatella copri</name>
    <dbReference type="NCBI Taxonomy" id="165179"/>
    <lineage>
        <taxon>Bacteria</taxon>
        <taxon>Pseudomonadati</taxon>
        <taxon>Bacteroidota</taxon>
        <taxon>Bacteroidia</taxon>
        <taxon>Bacteroidales</taxon>
        <taxon>Prevotellaceae</taxon>
        <taxon>Segatella</taxon>
    </lineage>
</organism>
<dbReference type="PANTHER" id="PTHR42834">
    <property type="entry name" value="ENDONUCLEASE/EXONUCLEASE/PHOSPHATASE FAMILY PROTEIN (AFU_ORTHOLOGUE AFUA_3G09210)"/>
    <property type="match status" value="1"/>
</dbReference>
<dbReference type="InterPro" id="IPR005135">
    <property type="entry name" value="Endo/exonuclease/phosphatase"/>
</dbReference>
<dbReference type="PANTHER" id="PTHR42834:SF1">
    <property type="entry name" value="ENDONUCLEASE_EXONUCLEASE_PHOSPHATASE FAMILY PROTEIN (AFU_ORTHOLOGUE AFUA_3G09210)"/>
    <property type="match status" value="1"/>
</dbReference>
<dbReference type="EMBL" id="VZCB01000014">
    <property type="protein sequence ID" value="MQN79708.1"/>
    <property type="molecule type" value="Genomic_DNA"/>
</dbReference>
<reference evidence="2 3" key="1">
    <citation type="submission" date="2019-09" db="EMBL/GenBank/DDBJ databases">
        <title>Distinct polysaccharide growth profiles of human intestinal Prevotella copri isolates.</title>
        <authorList>
            <person name="Fehlner-Peach H."/>
            <person name="Magnabosco C."/>
            <person name="Raghavan V."/>
            <person name="Scher J.U."/>
            <person name="Tett A."/>
            <person name="Cox L.M."/>
            <person name="Gottsegen C."/>
            <person name="Watters A."/>
            <person name="Wiltshire- Gordon J.D."/>
            <person name="Segata N."/>
            <person name="Bonneau R."/>
            <person name="Littman D.R."/>
        </authorList>
    </citation>
    <scope>NUCLEOTIDE SEQUENCE [LARGE SCALE GENOMIC DNA]</scope>
    <source>
        <strain evidence="3">iA622</strain>
    </source>
</reference>
<name>A0A6G1TYR4_9BACT</name>
<dbReference type="Proteomes" id="UP000480425">
    <property type="component" value="Unassembled WGS sequence"/>
</dbReference>
<dbReference type="Pfam" id="PF19580">
    <property type="entry name" value="Exo_endo_phos_3"/>
    <property type="match status" value="1"/>
</dbReference>
<sequence>MFLSLLLSSFLTFVELNCENLFDTSHDSLKNDVEFLPESNYHWTPVRYWRKLNHLSQTIVALGYEDYSVKHISNNGEMATHVANSMTDSGKKWKLPDFVALCEVENDSVLFDLTKRSALRTAGYEYVMTNSPDERGIDVALLYQPFSFALIHSWSIRIKRLSHSRPTRDILYASGRIMSDDTLHIFVVHAPSRRGGELVSRPYRMQVANQLAAAVDSIYAINDSAKIIVAGDFNDYHDSPALEHLYQHHLINISSKAKGSNGAKATYRWHGEWRSLDQILLSESMQHQENVCRIGDLPFLLEDDEKYGGKKPYRTYLGPKYLGGYSDHLPLVARILIDDK</sequence>
<dbReference type="InterPro" id="IPR036691">
    <property type="entry name" value="Endo/exonu/phosph_ase_sf"/>
</dbReference>
<keyword evidence="2" id="KW-0255">Endonuclease</keyword>
<gene>
    <name evidence="2" type="ORF">F7D73_01750</name>
</gene>
<proteinExistence type="predicted"/>
<evidence type="ECO:0000259" key="1">
    <source>
        <dbReference type="Pfam" id="PF19580"/>
    </source>
</evidence>
<keyword evidence="2" id="KW-0540">Nuclease</keyword>
<dbReference type="AlphaFoldDB" id="A0A6G1TYR4"/>
<keyword evidence="2" id="KW-0378">Hydrolase</keyword>
<dbReference type="Gene3D" id="3.60.10.10">
    <property type="entry name" value="Endonuclease/exonuclease/phosphatase"/>
    <property type="match status" value="1"/>
</dbReference>